<keyword evidence="2" id="KW-1185">Reference proteome</keyword>
<reference evidence="1" key="1">
    <citation type="submission" date="2022-10" db="EMBL/GenBank/DDBJ databases">
        <title>Culturing micro-colonial fungi from biological soil crusts in the Mojave desert and describing Neophaeococcomyces mojavensis, and introducing the new genera and species Taxawa tesnikishii.</title>
        <authorList>
            <person name="Kurbessoian T."/>
            <person name="Stajich J.E."/>
        </authorList>
    </citation>
    <scope>NUCLEOTIDE SEQUENCE</scope>
    <source>
        <strain evidence="1">JES_112</strain>
    </source>
</reference>
<protein>
    <submittedName>
        <fullName evidence="1">Uncharacterized protein</fullName>
    </submittedName>
</protein>
<evidence type="ECO:0000313" key="1">
    <source>
        <dbReference type="EMBL" id="KAJ9657452.1"/>
    </source>
</evidence>
<dbReference type="Proteomes" id="UP001172386">
    <property type="component" value="Unassembled WGS sequence"/>
</dbReference>
<name>A0ACC3A995_9EURO</name>
<organism evidence="1 2">
    <name type="scientific">Neophaeococcomyces mojaviensis</name>
    <dbReference type="NCBI Taxonomy" id="3383035"/>
    <lineage>
        <taxon>Eukaryota</taxon>
        <taxon>Fungi</taxon>
        <taxon>Dikarya</taxon>
        <taxon>Ascomycota</taxon>
        <taxon>Pezizomycotina</taxon>
        <taxon>Eurotiomycetes</taxon>
        <taxon>Chaetothyriomycetidae</taxon>
        <taxon>Chaetothyriales</taxon>
        <taxon>Chaetothyriales incertae sedis</taxon>
        <taxon>Neophaeococcomyces</taxon>
    </lineage>
</organism>
<gene>
    <name evidence="1" type="ORF">H2198_004327</name>
</gene>
<dbReference type="EMBL" id="JAPDRQ010000064">
    <property type="protein sequence ID" value="KAJ9657452.1"/>
    <property type="molecule type" value="Genomic_DNA"/>
</dbReference>
<sequence>MATQKASNRLGQSKPLQSDAKQGSGFRARSTTIAPWDEPTSDLANFDISPWEDPQARMTGTRPFNQSYFNDLPQGATPPARPFSSRHNSEETPESSEINIRRPSVASNETISSVGSRNSGANGRFHRKALRGFFGDDPNDESRKGSVTQLSNNDNSSNNEERGLRNNSVQTARSGEERPKTPLPASDVTPWVFQDFEDVSKFGSAPIRQEAPQETNGTSAKGASTTAAKTLKRTLLPHRHTRSKDDPPNSSLAPPAVPQRPATSRESSSNNVPFARSVNTPNVPSPMSSSSTLQKAQTTAMPGQESNGTHEKRRFFSKLKPHRHKDKHPPSETATPPTAESEQSLPETQSRARGMSIRSTGSKASATPSQKQDRETSVASVDSASTIKPPEMPKIDRTTTASSATSKTSKLSRITHGRTRDRTMSTQGTLKQPAPPKQGEKPAGLWHIDTNFEDMSDILHNPPTADPSSDPWKMLGAKAGPPTPAQEATAPGWAVPDSWAVKGQEDGFGPQPHETGENGLAAIEEEDGVSYFMRVFRSDGTFATLSMFINASVGEVMQSLAKKSVLHDTIENYHLILRKNQLSRQLGQNEKPIAMQKKLLLQAGYQENDHIEDVGREDNSYLCRFTFSHEKQSGFGSGLDHDPSFSKQQKFSHVDLSGRSLVTIPIILYHKAAEIISLNLSRNLALSVPKDFITACINLREIKFTGNEAWQLPQSLAFASKLNILDLSNNRLDDLDQAELHRLSGLVSLKLSNNNLTKLPEKFSQFRQLRSLNISSNDFRELPEQVYNLRSLAELDISFNKISSLPKISSLTTLERLWMTNNGLKGPFIDGFRDLVRLKEIDARFNSITNFDNVAALPDLEQLLIGHNHISAFKGTFKKLRNLGLDHNPVTAFDLTEAVPNLLSLNIASAKLVQFEDSIFENMPNLQKLILDKNHLSHIPSQIGRLTKLEHLSMAKNRLNVIPPSIGSLVELKYLNLRECNVKSLPPEIWYCRKLEMLNLSSNVLESFPRMNTAPPPSGMKESSSSLSNSGLSNSPSFEELGKLEDFQARRPSQASTGMLSIGSSPGGAGRKNSMVSMHGPQGRKMSQMSRTNTEYSMATATRKDSNLSQARLQNTFAGSLRYLYLADNRLEDEVFRELVHLQELRMLNLSYNEIDDFPQGVLRRWPLLTDLYLSGNTLTSLPSEDFEETSNLKQLYLNVNRFQVLPAELCNVHKLSVLDVGSNSLKYNVSNWPYDWNWNRNTNLKYLNFSANRRLEIKPATHAAQNQFAAMNGGEFQDLTSFNTLKYLRVLGLMDVTLLTNTVPDDNEDRRVRTSASLAGALLYGMADTLGKNDHLSILDLLKPNFRGHEAEIVVGMFDGQSLSSGGSRVAKYLHEHFGSSFMAELNKAEQAKESPEDALRRTFLSLNKEMANYASSAIENREHRLQNGHRGSTVANLLSADDLNAGCVAAVIYLNGTDLYVANVGDIEAIVIQTNGQHKDLTRKHLPAEARERERIRAAGGYVSRQGKLNDSIEVSRAFGFFSAMPSVIAAPYTQHLSITDTDELIVVASKEFWDFVTVDLAVDLARAEKADLMIAAQKLRDIAIAFGARDKIMVQVLGVSDLRKRQNHRFRGTSLSMARELGTDPDPQIFSVRKRRGDRVADSELARMEEPEAPVGELAICFTDIKNSTMLWEILPVPMRGAIQLHNQLMRRQLRILGGYEVKTEGDAFMCSFPTATSALLWCFTTQNALLELEWPNEILETVHCQEKYDNDGNQIYRGLSVRMGLHWGRPVCEPDPITRRMDYFGPMVNKAARVSAVADGGQISVSTDFISEVRRAMEAYAEDDERRDSISSQDTSTDDPVATQIRKELKQLALLGFEVKELGEKKLKGLENPELIYLMYPHGLSGRLEIPPGGGERAANQGPASDDKAEPGSLDENSSLSKGLELSEVWKLWDIALRLEMLCSSLEDPDRMQGLKKPEMSLLTTMKERGGHISDQFMINLMEHQVTRVENCVSSLQLRHMHTPLKMGVSFADQAKPIQDILAEMAMAWQQFQAAKPVKPAKEDKSDEEGSSRQRFQEASL</sequence>
<proteinExistence type="predicted"/>
<evidence type="ECO:0000313" key="2">
    <source>
        <dbReference type="Proteomes" id="UP001172386"/>
    </source>
</evidence>
<comment type="caution">
    <text evidence="1">The sequence shown here is derived from an EMBL/GenBank/DDBJ whole genome shotgun (WGS) entry which is preliminary data.</text>
</comment>
<accession>A0ACC3A995</accession>